<dbReference type="EMBL" id="JARKIE010000018">
    <property type="protein sequence ID" value="KAJ7701235.1"/>
    <property type="molecule type" value="Genomic_DNA"/>
</dbReference>
<keyword evidence="3" id="KW-1185">Reference proteome</keyword>
<protein>
    <submittedName>
        <fullName evidence="2">Uncharacterized protein</fullName>
    </submittedName>
</protein>
<gene>
    <name evidence="2" type="ORF">B0H17DRAFT_1176597</name>
</gene>
<reference evidence="2" key="1">
    <citation type="submission" date="2023-03" db="EMBL/GenBank/DDBJ databases">
        <title>Massive genome expansion in bonnet fungi (Mycena s.s.) driven by repeated elements and novel gene families across ecological guilds.</title>
        <authorList>
            <consortium name="Lawrence Berkeley National Laboratory"/>
            <person name="Harder C.B."/>
            <person name="Miyauchi S."/>
            <person name="Viragh M."/>
            <person name="Kuo A."/>
            <person name="Thoen E."/>
            <person name="Andreopoulos B."/>
            <person name="Lu D."/>
            <person name="Skrede I."/>
            <person name="Drula E."/>
            <person name="Henrissat B."/>
            <person name="Morin E."/>
            <person name="Kohler A."/>
            <person name="Barry K."/>
            <person name="LaButti K."/>
            <person name="Morin E."/>
            <person name="Salamov A."/>
            <person name="Lipzen A."/>
            <person name="Mereny Z."/>
            <person name="Hegedus B."/>
            <person name="Baldrian P."/>
            <person name="Stursova M."/>
            <person name="Weitz H."/>
            <person name="Taylor A."/>
            <person name="Grigoriev I.V."/>
            <person name="Nagy L.G."/>
            <person name="Martin F."/>
            <person name="Kauserud H."/>
        </authorList>
    </citation>
    <scope>NUCLEOTIDE SEQUENCE</scope>
    <source>
        <strain evidence="2">CBHHK067</strain>
    </source>
</reference>
<evidence type="ECO:0000313" key="2">
    <source>
        <dbReference type="EMBL" id="KAJ7701235.1"/>
    </source>
</evidence>
<organism evidence="2 3">
    <name type="scientific">Mycena rosella</name>
    <name type="common">Pink bonnet</name>
    <name type="synonym">Agaricus rosellus</name>
    <dbReference type="NCBI Taxonomy" id="1033263"/>
    <lineage>
        <taxon>Eukaryota</taxon>
        <taxon>Fungi</taxon>
        <taxon>Dikarya</taxon>
        <taxon>Basidiomycota</taxon>
        <taxon>Agaricomycotina</taxon>
        <taxon>Agaricomycetes</taxon>
        <taxon>Agaricomycetidae</taxon>
        <taxon>Agaricales</taxon>
        <taxon>Marasmiineae</taxon>
        <taxon>Mycenaceae</taxon>
        <taxon>Mycena</taxon>
    </lineage>
</organism>
<evidence type="ECO:0000256" key="1">
    <source>
        <dbReference type="SAM" id="SignalP"/>
    </source>
</evidence>
<feature type="signal peptide" evidence="1">
    <location>
        <begin position="1"/>
        <end position="16"/>
    </location>
</feature>
<comment type="caution">
    <text evidence="2">The sequence shown here is derived from an EMBL/GenBank/DDBJ whole genome shotgun (WGS) entry which is preliminary data.</text>
</comment>
<dbReference type="Proteomes" id="UP001221757">
    <property type="component" value="Unassembled WGS sequence"/>
</dbReference>
<accession>A0AAD7GQX7</accession>
<keyword evidence="1" id="KW-0732">Signal</keyword>
<evidence type="ECO:0000313" key="3">
    <source>
        <dbReference type="Proteomes" id="UP001221757"/>
    </source>
</evidence>
<name>A0AAD7GQX7_MYCRO</name>
<proteinExistence type="predicted"/>
<dbReference type="AlphaFoldDB" id="A0AAD7GQX7"/>
<sequence length="189" mass="20575">MLRTLLLVSLLSEVISSPSGFGTSQPRASDREDNVVSIFDEKNFCMIMPRSAHTNIGDSEHPGGMKAYCSSEGRHSSQQGLLPDDFWRNVAFRHGTGKNGKKYAQLTGCIRADQFSQLNADDFGGQYDSSGGSGGHGNPEGSMCLGYNHYIELVEPASPRACIRCCDDPADCPTSKGWDVNKRGTSFIW</sequence>
<feature type="chain" id="PRO_5041950288" evidence="1">
    <location>
        <begin position="17"/>
        <end position="189"/>
    </location>
</feature>